<proteinExistence type="predicted"/>
<evidence type="ECO:0000313" key="1">
    <source>
        <dbReference type="EMBL" id="EFA44979.1"/>
    </source>
</evidence>
<dbReference type="OrthoDB" id="1081769at2"/>
<dbReference type="RefSeq" id="WP_007172720.1">
    <property type="nucleotide sequence ID" value="NZ_GG704780.1"/>
</dbReference>
<evidence type="ECO:0000313" key="2">
    <source>
        <dbReference type="Proteomes" id="UP000003160"/>
    </source>
</evidence>
<dbReference type="AlphaFoldDB" id="D1PUH1"/>
<comment type="caution">
    <text evidence="1">The sequence shown here is derived from an EMBL/GenBank/DDBJ whole genome shotgun (WGS) entry which is preliminary data.</text>
</comment>
<organism evidence="1 2">
    <name type="scientific">Hallella bergensis DSM 17361</name>
    <dbReference type="NCBI Taxonomy" id="585502"/>
    <lineage>
        <taxon>Bacteria</taxon>
        <taxon>Pseudomonadati</taxon>
        <taxon>Bacteroidota</taxon>
        <taxon>Bacteroidia</taxon>
        <taxon>Bacteroidales</taxon>
        <taxon>Prevotellaceae</taxon>
        <taxon>Hallella</taxon>
    </lineage>
</organism>
<gene>
    <name evidence="1" type="ORF">HMPREF0645_0606</name>
</gene>
<sequence>MDVITRNFFRLLRSGALNEYEALEPMSAFKWDRLNQMVRAQHVEAAAQKGVRNHQYDELMNIPKRLITESIADAPGIGHPRLSNRLLNHRLRKIEEKERHAIDTNVGSIDVLKIIVANISGMLNTGMMLSGLIQLGSYLRNKGDKVDFVKLEAWLSKLHIRRMAQLQGCMLMAVFNFEQDEIPFVQRDEPAAYKLVLRSVSHTANDTAEEWHFRQSRSGFVQNNSTLLRRNLRRSLRYITYAPIETVSNFFHNFARSLQEIEE</sequence>
<protein>
    <submittedName>
        <fullName evidence="1">Uncharacterized protein</fullName>
    </submittedName>
</protein>
<accession>D1PUH1</accession>
<dbReference type="HOGENOM" id="CLU_1029967_0_0_10"/>
<reference evidence="1 2" key="1">
    <citation type="submission" date="2009-10" db="EMBL/GenBank/DDBJ databases">
        <authorList>
            <person name="Qin X."/>
            <person name="Bachman B."/>
            <person name="Battles P."/>
            <person name="Bell A."/>
            <person name="Bess C."/>
            <person name="Bickham C."/>
            <person name="Chaboub L."/>
            <person name="Chen D."/>
            <person name="Coyle M."/>
            <person name="Deiros D.R."/>
            <person name="Dinh H."/>
            <person name="Forbes L."/>
            <person name="Fowler G."/>
            <person name="Francisco L."/>
            <person name="Fu Q."/>
            <person name="Gubbala S."/>
            <person name="Hale W."/>
            <person name="Han Y."/>
            <person name="Hemphill L."/>
            <person name="Highlander S.K."/>
            <person name="Hirani K."/>
            <person name="Hogues M."/>
            <person name="Jackson L."/>
            <person name="Jakkamsetti A."/>
            <person name="Javaid M."/>
            <person name="Jiang H."/>
            <person name="Korchina V."/>
            <person name="Kovar C."/>
            <person name="Lara F."/>
            <person name="Lee S."/>
            <person name="Mata R."/>
            <person name="Mathew T."/>
            <person name="Moen C."/>
            <person name="Morales K."/>
            <person name="Munidasa M."/>
            <person name="Nazareth L."/>
            <person name="Ngo R."/>
            <person name="Nguyen L."/>
            <person name="Okwuonu G."/>
            <person name="Ongeri F."/>
            <person name="Patil S."/>
            <person name="Petrosino J."/>
            <person name="Pham C."/>
            <person name="Pham P."/>
            <person name="Pu L.-L."/>
            <person name="Puazo M."/>
            <person name="Raj R."/>
            <person name="Reid J."/>
            <person name="Rouhana J."/>
            <person name="Saada N."/>
            <person name="Shang Y."/>
            <person name="Simmons D."/>
            <person name="Thornton R."/>
            <person name="Warren J."/>
            <person name="Weissenberger G."/>
            <person name="Zhang J."/>
            <person name="Zhang L."/>
            <person name="Zhou C."/>
            <person name="Zhu D."/>
            <person name="Muzny D."/>
            <person name="Worley K."/>
            <person name="Gibbs R."/>
        </authorList>
    </citation>
    <scope>NUCLEOTIDE SEQUENCE [LARGE SCALE GENOMIC DNA]</scope>
    <source>
        <strain evidence="1 2">DSM 17361</strain>
    </source>
</reference>
<keyword evidence="2" id="KW-1185">Reference proteome</keyword>
<name>D1PUH1_9BACT</name>
<dbReference type="EMBL" id="ACKS01000029">
    <property type="protein sequence ID" value="EFA44979.1"/>
    <property type="molecule type" value="Genomic_DNA"/>
</dbReference>
<dbReference type="Proteomes" id="UP000003160">
    <property type="component" value="Unassembled WGS sequence"/>
</dbReference>